<dbReference type="InterPro" id="IPR050256">
    <property type="entry name" value="Glycosyltransferase_2"/>
</dbReference>
<dbReference type="STRING" id="1798525.A3G90_04820"/>
<dbReference type="InterPro" id="IPR029044">
    <property type="entry name" value="Nucleotide-diphossugar_trans"/>
</dbReference>
<dbReference type="PANTHER" id="PTHR48090">
    <property type="entry name" value="UNDECAPRENYL-PHOSPHATE 4-DEOXY-4-FORMAMIDO-L-ARABINOSE TRANSFERASE-RELATED"/>
    <property type="match status" value="1"/>
</dbReference>
<protein>
    <submittedName>
        <fullName evidence="2">Glycosyl transferase family 2</fullName>
    </submittedName>
</protein>
<feature type="domain" description="Glycosyltransferase 2-like" evidence="1">
    <location>
        <begin position="4"/>
        <end position="111"/>
    </location>
</feature>
<sequence>MKLSIVIPCYNEAENIPKLIRAYAEVITRNDIEIILINNGSTDNTAALLTELAPQHSPWLHVVTVPVNEGYGFGILQGLRAAQGEFIGWTHGDLQTPPEDVLTALSIIESKGSPTDIFVKGNRYGRPLFDLIFTWGMSVFETIYMGTVLYDVNAQPNVFHRSFFQDWTNPPHDFALDLYALYMAKKKGIKIIRYQVPFLKRVHGESKWNTGFGAKWKFIKRTISFSVMLKKRLLTK</sequence>
<dbReference type="PANTHER" id="PTHR48090:SF7">
    <property type="entry name" value="RFBJ PROTEIN"/>
    <property type="match status" value="1"/>
</dbReference>
<dbReference type="Proteomes" id="UP000177325">
    <property type="component" value="Unassembled WGS sequence"/>
</dbReference>
<name>A0A1F6FHK9_9BACT</name>
<dbReference type="AlphaFoldDB" id="A0A1F6FHK9"/>
<evidence type="ECO:0000313" key="3">
    <source>
        <dbReference type="Proteomes" id="UP000177325"/>
    </source>
</evidence>
<comment type="caution">
    <text evidence="2">The sequence shown here is derived from an EMBL/GenBank/DDBJ whole genome shotgun (WGS) entry which is preliminary data.</text>
</comment>
<dbReference type="CDD" id="cd04179">
    <property type="entry name" value="DPM_DPG-synthase_like"/>
    <property type="match status" value="1"/>
</dbReference>
<proteinExistence type="predicted"/>
<evidence type="ECO:0000313" key="2">
    <source>
        <dbReference type="EMBL" id="OGG85343.1"/>
    </source>
</evidence>
<organism evidence="2 3">
    <name type="scientific">Candidatus Kaiserbacteria bacterium RIFCSPLOWO2_12_FULL_45_26</name>
    <dbReference type="NCBI Taxonomy" id="1798525"/>
    <lineage>
        <taxon>Bacteria</taxon>
        <taxon>Candidatus Kaiseribacteriota</taxon>
    </lineage>
</organism>
<dbReference type="GO" id="GO:0016740">
    <property type="term" value="F:transferase activity"/>
    <property type="evidence" value="ECO:0007669"/>
    <property type="project" value="UniProtKB-KW"/>
</dbReference>
<reference evidence="2 3" key="1">
    <citation type="journal article" date="2016" name="Nat. Commun.">
        <title>Thousands of microbial genomes shed light on interconnected biogeochemical processes in an aquifer system.</title>
        <authorList>
            <person name="Anantharaman K."/>
            <person name="Brown C.T."/>
            <person name="Hug L.A."/>
            <person name="Sharon I."/>
            <person name="Castelle C.J."/>
            <person name="Probst A.J."/>
            <person name="Thomas B.C."/>
            <person name="Singh A."/>
            <person name="Wilkins M.J."/>
            <person name="Karaoz U."/>
            <person name="Brodie E.L."/>
            <person name="Williams K.H."/>
            <person name="Hubbard S.S."/>
            <person name="Banfield J.F."/>
        </authorList>
    </citation>
    <scope>NUCLEOTIDE SEQUENCE [LARGE SCALE GENOMIC DNA]</scope>
</reference>
<dbReference type="EMBL" id="MFMM01000001">
    <property type="protein sequence ID" value="OGG85343.1"/>
    <property type="molecule type" value="Genomic_DNA"/>
</dbReference>
<evidence type="ECO:0000259" key="1">
    <source>
        <dbReference type="Pfam" id="PF00535"/>
    </source>
</evidence>
<keyword evidence="2" id="KW-0808">Transferase</keyword>
<gene>
    <name evidence="2" type="ORF">A3G90_04820</name>
</gene>
<dbReference type="Pfam" id="PF00535">
    <property type="entry name" value="Glycos_transf_2"/>
    <property type="match status" value="1"/>
</dbReference>
<dbReference type="InterPro" id="IPR001173">
    <property type="entry name" value="Glyco_trans_2-like"/>
</dbReference>
<dbReference type="SUPFAM" id="SSF53448">
    <property type="entry name" value="Nucleotide-diphospho-sugar transferases"/>
    <property type="match status" value="1"/>
</dbReference>
<dbReference type="Gene3D" id="3.90.550.10">
    <property type="entry name" value="Spore Coat Polysaccharide Biosynthesis Protein SpsA, Chain A"/>
    <property type="match status" value="1"/>
</dbReference>
<accession>A0A1F6FHK9</accession>